<evidence type="ECO:0000256" key="1">
    <source>
        <dbReference type="SAM" id="Phobius"/>
    </source>
</evidence>
<dbReference type="AlphaFoldDB" id="A0A1K1PN69"/>
<feature type="transmembrane region" description="Helical" evidence="1">
    <location>
        <begin position="31"/>
        <end position="52"/>
    </location>
</feature>
<feature type="transmembrane region" description="Helical" evidence="1">
    <location>
        <begin position="95"/>
        <end position="121"/>
    </location>
</feature>
<dbReference type="Pfam" id="PF09515">
    <property type="entry name" value="Thia_YuaJ"/>
    <property type="match status" value="1"/>
</dbReference>
<keyword evidence="1" id="KW-0472">Membrane</keyword>
<keyword evidence="1" id="KW-0812">Transmembrane</keyword>
<feature type="transmembrane region" description="Helical" evidence="1">
    <location>
        <begin position="156"/>
        <end position="179"/>
    </location>
</feature>
<dbReference type="InterPro" id="IPR012651">
    <property type="entry name" value="Thia_Transptr_ThiT"/>
</dbReference>
<proteinExistence type="predicted"/>
<keyword evidence="3" id="KW-1185">Reference proteome</keyword>
<dbReference type="NCBIfam" id="TIGR02357">
    <property type="entry name" value="ECF_ThiT_YuaJ"/>
    <property type="match status" value="1"/>
</dbReference>
<feature type="transmembrane region" description="Helical" evidence="1">
    <location>
        <begin position="64"/>
        <end position="83"/>
    </location>
</feature>
<dbReference type="GO" id="GO:0005886">
    <property type="term" value="C:plasma membrane"/>
    <property type="evidence" value="ECO:0007669"/>
    <property type="project" value="InterPro"/>
</dbReference>
<sequence length="229" mass="24951">MLILMGQLVLDGTQLFLVYDWGRQGNVLLEIVAQPVVLLALLGVLILAIGLMRVRHESFDTHTMVTSALLLAMAVVLHQLNIFHLPQGGSVTAGAMLPLILIAYRFGVGTGVLAGFVYGMINIIQDPFILHPVQVLFDYPLPFMAMGLAGLCRNHLYGGTALAFGGRFLCHFISGVVFFGSYAPEGMSPVLYSLTFNGSFLLTEFAICCLILKVLPVKRLVEKMMPVHS</sequence>
<dbReference type="EMBL" id="FPJA01000008">
    <property type="protein sequence ID" value="SFW49012.1"/>
    <property type="molecule type" value="Genomic_DNA"/>
</dbReference>
<feature type="transmembrane region" description="Helical" evidence="1">
    <location>
        <begin position="191"/>
        <end position="215"/>
    </location>
</feature>
<dbReference type="Proteomes" id="UP000182958">
    <property type="component" value="Unassembled WGS sequence"/>
</dbReference>
<gene>
    <name evidence="2" type="ORF">SAMN02910323_2120</name>
</gene>
<name>A0A1K1PN69_SELRU</name>
<organism evidence="2 3">
    <name type="scientific">Selenomonas ruminantium</name>
    <dbReference type="NCBI Taxonomy" id="971"/>
    <lineage>
        <taxon>Bacteria</taxon>
        <taxon>Bacillati</taxon>
        <taxon>Bacillota</taxon>
        <taxon>Negativicutes</taxon>
        <taxon>Selenomonadales</taxon>
        <taxon>Selenomonadaceae</taxon>
        <taxon>Selenomonas</taxon>
    </lineage>
</organism>
<evidence type="ECO:0000313" key="2">
    <source>
        <dbReference type="EMBL" id="SFW49012.1"/>
    </source>
</evidence>
<evidence type="ECO:0000313" key="3">
    <source>
        <dbReference type="Proteomes" id="UP000182958"/>
    </source>
</evidence>
<accession>A0A1K1PN69</accession>
<protein>
    <submittedName>
        <fullName evidence="2">Thiamine transporter</fullName>
    </submittedName>
</protein>
<dbReference type="GO" id="GO:0015234">
    <property type="term" value="F:thiamine transmembrane transporter activity"/>
    <property type="evidence" value="ECO:0007669"/>
    <property type="project" value="InterPro"/>
</dbReference>
<reference evidence="3" key="1">
    <citation type="submission" date="2016-11" db="EMBL/GenBank/DDBJ databases">
        <authorList>
            <person name="Varghese N."/>
            <person name="Submissions S."/>
        </authorList>
    </citation>
    <scope>NUCLEOTIDE SEQUENCE [LARGE SCALE GENOMIC DNA]</scope>
    <source>
        <strain evidence="3">C3</strain>
    </source>
</reference>
<dbReference type="Gene3D" id="1.10.1760.20">
    <property type="match status" value="1"/>
</dbReference>
<keyword evidence="1" id="KW-1133">Transmembrane helix</keyword>